<dbReference type="SUPFAM" id="SSF54928">
    <property type="entry name" value="RNA-binding domain, RBD"/>
    <property type="match status" value="1"/>
</dbReference>
<dbReference type="InterPro" id="IPR000504">
    <property type="entry name" value="RRM_dom"/>
</dbReference>
<dbReference type="InterPro" id="IPR052462">
    <property type="entry name" value="SLIRP/GR-RBP-like"/>
</dbReference>
<feature type="domain" description="RRM" evidence="2">
    <location>
        <begin position="3"/>
        <end position="81"/>
    </location>
</feature>
<evidence type="ECO:0000313" key="3">
    <source>
        <dbReference type="EMBL" id="PIU73443.1"/>
    </source>
</evidence>
<dbReference type="SMART" id="SM00360">
    <property type="entry name" value="RRM"/>
    <property type="match status" value="1"/>
</dbReference>
<sequence>MAKKLFVGNLPYTMTSDQLRELFAAIGTVTDANVVIDKMNQRSRGFGFVEFEKDEDAAKAITALDGSDQGGRKMVVKEALPRPEKTV</sequence>
<gene>
    <name evidence="3" type="ORF">COS78_02315</name>
</gene>
<proteinExistence type="predicted"/>
<evidence type="ECO:0000313" key="4">
    <source>
        <dbReference type="Proteomes" id="UP000231407"/>
    </source>
</evidence>
<accession>A0A2M7ASB1</accession>
<protein>
    <submittedName>
        <fullName evidence="3">RNA-binding protein</fullName>
    </submittedName>
</protein>
<dbReference type="EMBL" id="PEWA01000027">
    <property type="protein sequence ID" value="PIU73443.1"/>
    <property type="molecule type" value="Genomic_DNA"/>
</dbReference>
<dbReference type="PANTHER" id="PTHR48027">
    <property type="entry name" value="HETEROGENEOUS NUCLEAR RIBONUCLEOPROTEIN 87F-RELATED"/>
    <property type="match status" value="1"/>
</dbReference>
<dbReference type="CDD" id="cd21608">
    <property type="entry name" value="RRM2_NsCP33_like"/>
    <property type="match status" value="1"/>
</dbReference>
<dbReference type="Pfam" id="PF00076">
    <property type="entry name" value="RRM_1"/>
    <property type="match status" value="1"/>
</dbReference>
<evidence type="ECO:0000256" key="1">
    <source>
        <dbReference type="ARBA" id="ARBA00022884"/>
    </source>
</evidence>
<keyword evidence="1" id="KW-0694">RNA-binding</keyword>
<dbReference type="AlphaFoldDB" id="A0A2M7ASB1"/>
<organism evidence="3 4">
    <name type="scientific">Candidatus Shapirobacteria bacterium CG06_land_8_20_14_3_00_40_12</name>
    <dbReference type="NCBI Taxonomy" id="1974881"/>
    <lineage>
        <taxon>Bacteria</taxon>
        <taxon>Candidatus Shapironibacteriota</taxon>
    </lineage>
</organism>
<reference evidence="4" key="1">
    <citation type="submission" date="2017-09" db="EMBL/GenBank/DDBJ databases">
        <title>Depth-based differentiation of microbial function through sediment-hosted aquifers and enrichment of novel symbionts in the deep terrestrial subsurface.</title>
        <authorList>
            <person name="Probst A.J."/>
            <person name="Ladd B."/>
            <person name="Jarett J.K."/>
            <person name="Geller-Mcgrath D.E."/>
            <person name="Sieber C.M.K."/>
            <person name="Emerson J.B."/>
            <person name="Anantharaman K."/>
            <person name="Thomas B.C."/>
            <person name="Malmstrom R."/>
            <person name="Stieglmeier M."/>
            <person name="Klingl A."/>
            <person name="Woyke T."/>
            <person name="Ryan C.M."/>
            <person name="Banfield J.F."/>
        </authorList>
    </citation>
    <scope>NUCLEOTIDE SEQUENCE [LARGE SCALE GENOMIC DNA]</scope>
</reference>
<dbReference type="PROSITE" id="PS50102">
    <property type="entry name" value="RRM"/>
    <property type="match status" value="1"/>
</dbReference>
<comment type="caution">
    <text evidence="3">The sequence shown here is derived from an EMBL/GenBank/DDBJ whole genome shotgun (WGS) entry which is preliminary data.</text>
</comment>
<dbReference type="InterPro" id="IPR048289">
    <property type="entry name" value="RRM2_NsCP33-like"/>
</dbReference>
<dbReference type="Proteomes" id="UP000231407">
    <property type="component" value="Unassembled WGS sequence"/>
</dbReference>
<dbReference type="InterPro" id="IPR035979">
    <property type="entry name" value="RBD_domain_sf"/>
</dbReference>
<evidence type="ECO:0000259" key="2">
    <source>
        <dbReference type="PROSITE" id="PS50102"/>
    </source>
</evidence>
<dbReference type="Gene3D" id="3.30.70.330">
    <property type="match status" value="1"/>
</dbReference>
<name>A0A2M7ASB1_9BACT</name>
<dbReference type="InterPro" id="IPR012677">
    <property type="entry name" value="Nucleotide-bd_a/b_plait_sf"/>
</dbReference>
<dbReference type="GO" id="GO:0003723">
    <property type="term" value="F:RNA binding"/>
    <property type="evidence" value="ECO:0007669"/>
    <property type="project" value="UniProtKB-KW"/>
</dbReference>